<feature type="compositionally biased region" description="Polar residues" evidence="5">
    <location>
        <begin position="444"/>
        <end position="456"/>
    </location>
</feature>
<comment type="catalytic activity">
    <reaction evidence="1">
        <text>[protein]-peptidylproline (omega=180) = [protein]-peptidylproline (omega=0)</text>
        <dbReference type="Rhea" id="RHEA:16237"/>
        <dbReference type="Rhea" id="RHEA-COMP:10747"/>
        <dbReference type="Rhea" id="RHEA-COMP:10748"/>
        <dbReference type="ChEBI" id="CHEBI:83833"/>
        <dbReference type="ChEBI" id="CHEBI:83834"/>
        <dbReference type="EC" id="5.2.1.8"/>
    </reaction>
</comment>
<feature type="compositionally biased region" description="Basic and acidic residues" evidence="5">
    <location>
        <begin position="496"/>
        <end position="515"/>
    </location>
</feature>
<dbReference type="InterPro" id="IPR029000">
    <property type="entry name" value="Cyclophilin-like_dom_sf"/>
</dbReference>
<dbReference type="EMBL" id="LN483116">
    <property type="protein sequence ID" value="CDZ96204.1"/>
    <property type="molecule type" value="Genomic_DNA"/>
</dbReference>
<feature type="compositionally biased region" description="Basic and acidic residues" evidence="5">
    <location>
        <begin position="457"/>
        <end position="470"/>
    </location>
</feature>
<dbReference type="SUPFAM" id="SSF50891">
    <property type="entry name" value="Cyclophilin-like"/>
    <property type="match status" value="1"/>
</dbReference>
<dbReference type="InterPro" id="IPR020892">
    <property type="entry name" value="Cyclophilin-type_PPIase_CS"/>
</dbReference>
<feature type="compositionally biased region" description="Polar residues" evidence="5">
    <location>
        <begin position="273"/>
        <end position="286"/>
    </location>
</feature>
<feature type="region of interest" description="Disordered" evidence="5">
    <location>
        <begin position="189"/>
        <end position="302"/>
    </location>
</feature>
<dbReference type="InterPro" id="IPR002130">
    <property type="entry name" value="Cyclophilin-type_PPIase_dom"/>
</dbReference>
<dbReference type="GO" id="GO:0071013">
    <property type="term" value="C:catalytic step 2 spliceosome"/>
    <property type="evidence" value="ECO:0007669"/>
    <property type="project" value="TreeGrafter"/>
</dbReference>
<keyword evidence="3" id="KW-0539">Nucleus</keyword>
<dbReference type="Gene3D" id="2.40.100.10">
    <property type="entry name" value="Cyclophilin-like"/>
    <property type="match status" value="1"/>
</dbReference>
<dbReference type="GO" id="GO:0006457">
    <property type="term" value="P:protein folding"/>
    <property type="evidence" value="ECO:0007669"/>
    <property type="project" value="InterPro"/>
</dbReference>
<feature type="region of interest" description="Disordered" evidence="5">
    <location>
        <begin position="438"/>
        <end position="528"/>
    </location>
</feature>
<keyword evidence="7" id="KW-0413">Isomerase</keyword>
<feature type="compositionally biased region" description="Acidic residues" evidence="5">
    <location>
        <begin position="395"/>
        <end position="411"/>
    </location>
</feature>
<feature type="region of interest" description="Disordered" evidence="5">
    <location>
        <begin position="317"/>
        <end position="411"/>
    </location>
</feature>
<feature type="compositionally biased region" description="Basic and acidic residues" evidence="5">
    <location>
        <begin position="189"/>
        <end position="211"/>
    </location>
</feature>
<feature type="compositionally biased region" description="Basic and acidic residues" evidence="5">
    <location>
        <begin position="288"/>
        <end position="302"/>
    </location>
</feature>
<feature type="compositionally biased region" description="Basic and acidic residues" evidence="5">
    <location>
        <begin position="341"/>
        <end position="352"/>
    </location>
</feature>
<dbReference type="PRINTS" id="PR00153">
    <property type="entry name" value="CSAPPISMRASE"/>
</dbReference>
<proteinExistence type="inferred from homology"/>
<dbReference type="PANTHER" id="PTHR45625">
    <property type="entry name" value="PEPTIDYL-PROLYL CIS-TRANS ISOMERASE-RELATED"/>
    <property type="match status" value="1"/>
</dbReference>
<dbReference type="GO" id="GO:0003755">
    <property type="term" value="F:peptidyl-prolyl cis-trans isomerase activity"/>
    <property type="evidence" value="ECO:0007669"/>
    <property type="project" value="UniProtKB-EC"/>
</dbReference>
<evidence type="ECO:0000256" key="1">
    <source>
        <dbReference type="ARBA" id="ARBA00000971"/>
    </source>
</evidence>
<name>A0A0F7SG49_PHARH</name>
<dbReference type="PANTHER" id="PTHR45625:SF6">
    <property type="entry name" value="SPLICEOSOME-ASSOCIATED PROTEIN CWC27 HOMOLOG"/>
    <property type="match status" value="1"/>
</dbReference>
<dbReference type="PROSITE" id="PS00170">
    <property type="entry name" value="CSA_PPIASE_1"/>
    <property type="match status" value="1"/>
</dbReference>
<comment type="similarity">
    <text evidence="4">Belongs to the cyclophilin-type PPIase family. CWC27 subfamily.</text>
</comment>
<evidence type="ECO:0000313" key="7">
    <source>
        <dbReference type="EMBL" id="CDZ96204.1"/>
    </source>
</evidence>
<dbReference type="Pfam" id="PF00160">
    <property type="entry name" value="Pro_isomerase"/>
    <property type="match status" value="1"/>
</dbReference>
<evidence type="ECO:0000256" key="5">
    <source>
        <dbReference type="SAM" id="MobiDB-lite"/>
    </source>
</evidence>
<reference evidence="7" key="1">
    <citation type="submission" date="2014-08" db="EMBL/GenBank/DDBJ databases">
        <authorList>
            <person name="Sharma Rahul"/>
            <person name="Thines Marco"/>
        </authorList>
    </citation>
    <scope>NUCLEOTIDE SEQUENCE</scope>
</reference>
<organism evidence="7">
    <name type="scientific">Phaffia rhodozyma</name>
    <name type="common">Yeast</name>
    <name type="synonym">Xanthophyllomyces dendrorhous</name>
    <dbReference type="NCBI Taxonomy" id="264483"/>
    <lineage>
        <taxon>Eukaryota</taxon>
        <taxon>Fungi</taxon>
        <taxon>Dikarya</taxon>
        <taxon>Basidiomycota</taxon>
        <taxon>Agaricomycotina</taxon>
        <taxon>Tremellomycetes</taxon>
        <taxon>Cystofilobasidiales</taxon>
        <taxon>Mrakiaceae</taxon>
        <taxon>Phaffia</taxon>
    </lineage>
</organism>
<comment type="subcellular location">
    <subcellularLocation>
        <location evidence="2">Nucleus</location>
    </subcellularLocation>
</comment>
<evidence type="ECO:0000256" key="3">
    <source>
        <dbReference type="ARBA" id="ARBA00023242"/>
    </source>
</evidence>
<evidence type="ECO:0000256" key="2">
    <source>
        <dbReference type="ARBA" id="ARBA00004123"/>
    </source>
</evidence>
<feature type="domain" description="PPIase cyclophilin-type" evidence="6">
    <location>
        <begin position="18"/>
        <end position="187"/>
    </location>
</feature>
<evidence type="ECO:0000259" key="6">
    <source>
        <dbReference type="PROSITE" id="PS50072"/>
    </source>
</evidence>
<sequence>MSNLYIYEPATSGKVVLQTTMGDIEIELWPKEAPKACRNFIAEGYYDNCIFHRIVENFMIQTGDPTGTGYGGESFYGEPFEDEPHQRLKFSRRGLVAMANNNARNTNQSQFFNKGLKAEGNDCCIDRTDELQGKHVAADGNTIFNVLKIGQLETDKQTERPKYPPKIKSIVILDNPFDDIVIRITAEERRKQEARRREREKEEKERREAGIGKKKKNTKLLSFGEEAGEEELEAAHSKKNLARPDLAVSTTANDVPSFDKILADAPAIRPPSEQVSASSTRPNASQAKLEDFEDIRRKADEDNADVKRAREIEAMEASLRNLSNKRARSPSPVRSKGPSMLERELAGYERGRRGNTSAAGGGRNGKRKGGEEEEDILALLGGFRRKMQSARDDSEGAEGGDGEEGDLEVDNDLGWMGHALIDHTDQKAVDETRRAETDYEVIDTRSQAKAYSQKPQDSQKKGRYSVERASRSGGSSRGFDSRPRDGGRGGSGSRFGAEKGEEGRRYGRGREDEGRSAGGGGWSAKDRR</sequence>
<dbReference type="AlphaFoldDB" id="A0A0F7SG49"/>
<accession>A0A0F7SG49</accession>
<dbReference type="InterPro" id="IPR044666">
    <property type="entry name" value="Cyclophilin_A-like"/>
</dbReference>
<protein>
    <submittedName>
        <fullName evidence="7">Peptidyl-prolyl cis-trans isomerase</fullName>
    </submittedName>
</protein>
<dbReference type="PROSITE" id="PS50072">
    <property type="entry name" value="CSA_PPIASE_2"/>
    <property type="match status" value="1"/>
</dbReference>
<evidence type="ECO:0000256" key="4">
    <source>
        <dbReference type="ARBA" id="ARBA00038509"/>
    </source>
</evidence>